<keyword evidence="1" id="KW-0812">Transmembrane</keyword>
<protein>
    <submittedName>
        <fullName evidence="2">Uncharacterized protein</fullName>
    </submittedName>
</protein>
<sequence length="135" mass="15069">MHPYEIVRTVLVYPLARVFPTPPLSLCYMSVSAMSFVGFHELHTDSWLLSLSCQLSLVYGYAHVANRVWKWHLLKWCSAAEMESNGFAGSGRVEKVVEGVKASSLGNVMLSLGLNVFWAHFVFSSVLGPLLFVDM</sequence>
<evidence type="ECO:0000313" key="3">
    <source>
        <dbReference type="Proteomes" id="UP000315295"/>
    </source>
</evidence>
<evidence type="ECO:0000313" key="2">
    <source>
        <dbReference type="EMBL" id="TQD84846.1"/>
    </source>
</evidence>
<accession>A0A540LEE6</accession>
<keyword evidence="3" id="KW-1185">Reference proteome</keyword>
<gene>
    <name evidence="2" type="ORF">C1H46_029624</name>
</gene>
<name>A0A540LEE6_MALBA</name>
<dbReference type="AlphaFoldDB" id="A0A540LEE6"/>
<proteinExistence type="predicted"/>
<dbReference type="EMBL" id="VIEB01000618">
    <property type="protein sequence ID" value="TQD84846.1"/>
    <property type="molecule type" value="Genomic_DNA"/>
</dbReference>
<keyword evidence="1" id="KW-1133">Transmembrane helix</keyword>
<keyword evidence="1" id="KW-0472">Membrane</keyword>
<evidence type="ECO:0000256" key="1">
    <source>
        <dbReference type="SAM" id="Phobius"/>
    </source>
</evidence>
<reference evidence="2 3" key="1">
    <citation type="journal article" date="2019" name="G3 (Bethesda)">
        <title>Sequencing of a Wild Apple (Malus baccata) Genome Unravels the Differences Between Cultivated and Wild Apple Species Regarding Disease Resistance and Cold Tolerance.</title>
        <authorList>
            <person name="Chen X."/>
        </authorList>
    </citation>
    <scope>NUCLEOTIDE SEQUENCE [LARGE SCALE GENOMIC DNA]</scope>
    <source>
        <strain evidence="3">cv. Shandingzi</strain>
        <tissue evidence="2">Leaves</tissue>
    </source>
</reference>
<dbReference type="Proteomes" id="UP000315295">
    <property type="component" value="Unassembled WGS sequence"/>
</dbReference>
<feature type="transmembrane region" description="Helical" evidence="1">
    <location>
        <begin position="112"/>
        <end position="133"/>
    </location>
</feature>
<comment type="caution">
    <text evidence="2">The sequence shown here is derived from an EMBL/GenBank/DDBJ whole genome shotgun (WGS) entry which is preliminary data.</text>
</comment>
<organism evidence="2 3">
    <name type="scientific">Malus baccata</name>
    <name type="common">Siberian crab apple</name>
    <name type="synonym">Pyrus baccata</name>
    <dbReference type="NCBI Taxonomy" id="106549"/>
    <lineage>
        <taxon>Eukaryota</taxon>
        <taxon>Viridiplantae</taxon>
        <taxon>Streptophyta</taxon>
        <taxon>Embryophyta</taxon>
        <taxon>Tracheophyta</taxon>
        <taxon>Spermatophyta</taxon>
        <taxon>Magnoliopsida</taxon>
        <taxon>eudicotyledons</taxon>
        <taxon>Gunneridae</taxon>
        <taxon>Pentapetalae</taxon>
        <taxon>rosids</taxon>
        <taxon>fabids</taxon>
        <taxon>Rosales</taxon>
        <taxon>Rosaceae</taxon>
        <taxon>Amygdaloideae</taxon>
        <taxon>Maleae</taxon>
        <taxon>Malus</taxon>
    </lineage>
</organism>